<reference evidence="1" key="1">
    <citation type="submission" date="2021-05" db="EMBL/GenBank/DDBJ databases">
        <authorList>
            <person name="Alioto T."/>
            <person name="Alioto T."/>
            <person name="Gomez Garrido J."/>
        </authorList>
    </citation>
    <scope>NUCLEOTIDE SEQUENCE</scope>
</reference>
<proteinExistence type="predicted"/>
<sequence>MFQKLQRTGLNQQLLRVPLPAQIHPPGLHHPIRVSFRTLLHIPQTPRLVLQVQPSHNVKVMLPQRFPQLLLILRHDRLRTLLRVLLPLTTILPHHNLHLLPLPILHGGRALRRQHRVRNVLQLAQVPALLRYAQPKLEPLSQRGVVFLLRGRC</sequence>
<organism evidence="1">
    <name type="scientific">Culex pipiens</name>
    <name type="common">House mosquito</name>
    <dbReference type="NCBI Taxonomy" id="7175"/>
    <lineage>
        <taxon>Eukaryota</taxon>
        <taxon>Metazoa</taxon>
        <taxon>Ecdysozoa</taxon>
        <taxon>Arthropoda</taxon>
        <taxon>Hexapoda</taxon>
        <taxon>Insecta</taxon>
        <taxon>Pterygota</taxon>
        <taxon>Neoptera</taxon>
        <taxon>Endopterygota</taxon>
        <taxon>Diptera</taxon>
        <taxon>Nematocera</taxon>
        <taxon>Culicoidea</taxon>
        <taxon>Culicidae</taxon>
        <taxon>Culicinae</taxon>
        <taxon>Culicini</taxon>
        <taxon>Culex</taxon>
        <taxon>Culex</taxon>
    </lineage>
</organism>
<name>A0A8D8B5C7_CULPI</name>
<dbReference type="EMBL" id="HBUE01057187">
    <property type="protein sequence ID" value="CAG6466852.1"/>
    <property type="molecule type" value="Transcribed_RNA"/>
</dbReference>
<accession>A0A8D8B5C7</accession>
<dbReference type="AlphaFoldDB" id="A0A8D8B5C7"/>
<protein>
    <submittedName>
        <fullName evidence="1">(northern house mosquito) hypothetical protein</fullName>
    </submittedName>
</protein>
<evidence type="ECO:0000313" key="1">
    <source>
        <dbReference type="EMBL" id="CAG6466852.1"/>
    </source>
</evidence>